<sequence length="347" mass="37297">MTNTAPIVSSIRNHTGVIELNRPKALNSLTPEMIDLIAESLAQWRDNDEVEQVLFTSTSPKAYCAGGDVRYAREGVKEGKVDEVDAFFATEYTLNGDIAEYPKPIVALIDGIAMGGGLGISAHGSHRVVTEKTFASMPEMNIGYVTDVGMAYAAQRAVGTRGKASAELAKFWGITGYRMYAADLLWSGLATHYVADGEAFASAVIEHGLATALAQHATAPSGEAPLAELIDAIEDAFSHNTWQDISAALEKYPELKQQVEKLTAQACPTSIVAAMELFHAEQECSSIREALDMETNLGAYMYRRGDFAEGVRAVLVDKTNDAAFEPAALADVDVDALRSALHLHPAK</sequence>
<evidence type="ECO:0000313" key="5">
    <source>
        <dbReference type="EMBL" id="MBK3428450.1"/>
    </source>
</evidence>
<evidence type="ECO:0000313" key="6">
    <source>
        <dbReference type="Proteomes" id="UP000603369"/>
    </source>
</evidence>
<dbReference type="Gene3D" id="3.90.226.10">
    <property type="entry name" value="2-enoyl-CoA Hydratase, Chain A, domain 1"/>
    <property type="match status" value="1"/>
</dbReference>
<dbReference type="InterPro" id="IPR029045">
    <property type="entry name" value="ClpP/crotonase-like_dom_sf"/>
</dbReference>
<dbReference type="NCBIfam" id="NF004127">
    <property type="entry name" value="PRK05617.1"/>
    <property type="match status" value="1"/>
</dbReference>
<name>A0A8I1LBQ3_9CORY</name>
<dbReference type="RefSeq" id="WP_200435986.1">
    <property type="nucleotide sequence ID" value="NZ_JAEHFL010000011.1"/>
</dbReference>
<feature type="domain" description="Enoyl-CoA hydratase/isomerase" evidence="4">
    <location>
        <begin position="16"/>
        <end position="339"/>
    </location>
</feature>
<dbReference type="AlphaFoldDB" id="A0A8I1LBQ3"/>
<evidence type="ECO:0000256" key="3">
    <source>
        <dbReference type="ARBA" id="ARBA00022801"/>
    </source>
</evidence>
<dbReference type="GO" id="GO:0016853">
    <property type="term" value="F:isomerase activity"/>
    <property type="evidence" value="ECO:0007669"/>
    <property type="project" value="UniProtKB-KW"/>
</dbReference>
<dbReference type="SUPFAM" id="SSF52096">
    <property type="entry name" value="ClpP/crotonase"/>
    <property type="match status" value="1"/>
</dbReference>
<keyword evidence="3" id="KW-0378">Hydrolase</keyword>
<keyword evidence="5" id="KW-0413">Isomerase</keyword>
<gene>
    <name evidence="5" type="ORF">JDP02_08010</name>
</gene>
<evidence type="ECO:0000256" key="2">
    <source>
        <dbReference type="ARBA" id="ARBA00011915"/>
    </source>
</evidence>
<protein>
    <recommendedName>
        <fullName evidence="2">3-hydroxyisobutyryl-CoA hydrolase</fullName>
        <ecNumber evidence="2">3.1.2.4</ecNumber>
    </recommendedName>
</protein>
<dbReference type="GO" id="GO:0003860">
    <property type="term" value="F:3-hydroxyisobutyryl-CoA hydrolase activity"/>
    <property type="evidence" value="ECO:0007669"/>
    <property type="project" value="UniProtKB-EC"/>
</dbReference>
<proteinExistence type="predicted"/>
<reference evidence="5 6" key="1">
    <citation type="submission" date="2020-12" db="EMBL/GenBank/DDBJ databases">
        <title>Draft genome sequence of the commensal strain Corynebacterium tuberculostearicum MFP09/CIP 102622 isolated from human skin.</title>
        <authorList>
            <person name="Boukerb A.M."/>
            <person name="Janvier X."/>
            <person name="Feuilloley M.G.J."/>
            <person name="Groboillot A."/>
        </authorList>
    </citation>
    <scope>NUCLEOTIDE SEQUENCE [LARGE SCALE GENOMIC DNA]</scope>
    <source>
        <strain evidence="5 6">CIP 102622</strain>
    </source>
</reference>
<organism evidence="5 6">
    <name type="scientific">Corynebacterium tuberculostearicum</name>
    <dbReference type="NCBI Taxonomy" id="38304"/>
    <lineage>
        <taxon>Bacteria</taxon>
        <taxon>Bacillati</taxon>
        <taxon>Actinomycetota</taxon>
        <taxon>Actinomycetes</taxon>
        <taxon>Mycobacteriales</taxon>
        <taxon>Corynebacteriaceae</taxon>
        <taxon>Corynebacterium</taxon>
    </lineage>
</organism>
<dbReference type="CDD" id="cd06558">
    <property type="entry name" value="crotonase-like"/>
    <property type="match status" value="1"/>
</dbReference>
<dbReference type="Pfam" id="PF16113">
    <property type="entry name" value="ECH_2"/>
    <property type="match status" value="1"/>
</dbReference>
<dbReference type="EC" id="3.1.2.4" evidence="2"/>
<evidence type="ECO:0000256" key="1">
    <source>
        <dbReference type="ARBA" id="ARBA00001709"/>
    </source>
</evidence>
<keyword evidence="6" id="KW-1185">Reference proteome</keyword>
<comment type="caution">
    <text evidence="5">The sequence shown here is derived from an EMBL/GenBank/DDBJ whole genome shotgun (WGS) entry which is preliminary data.</text>
</comment>
<dbReference type="InterPro" id="IPR045004">
    <property type="entry name" value="ECH_dom"/>
</dbReference>
<comment type="catalytic activity">
    <reaction evidence="1">
        <text>3-hydroxy-2-methylpropanoyl-CoA + H2O = 3-hydroxy-2-methylpropanoate + CoA + H(+)</text>
        <dbReference type="Rhea" id="RHEA:20888"/>
        <dbReference type="ChEBI" id="CHEBI:11805"/>
        <dbReference type="ChEBI" id="CHEBI:15377"/>
        <dbReference type="ChEBI" id="CHEBI:15378"/>
        <dbReference type="ChEBI" id="CHEBI:57287"/>
        <dbReference type="ChEBI" id="CHEBI:57340"/>
        <dbReference type="EC" id="3.1.2.4"/>
    </reaction>
</comment>
<dbReference type="GO" id="GO:0006574">
    <property type="term" value="P:L-valine catabolic process"/>
    <property type="evidence" value="ECO:0007669"/>
    <property type="project" value="TreeGrafter"/>
</dbReference>
<dbReference type="EMBL" id="JAEHFL010000011">
    <property type="protein sequence ID" value="MBK3428450.1"/>
    <property type="molecule type" value="Genomic_DNA"/>
</dbReference>
<dbReference type="PANTHER" id="PTHR43176">
    <property type="entry name" value="3-HYDROXYISOBUTYRYL-COA HYDROLASE-RELATED"/>
    <property type="match status" value="1"/>
</dbReference>
<dbReference type="PANTHER" id="PTHR43176:SF3">
    <property type="entry name" value="3-HYDROXYISOBUTYRYL-COA HYDROLASE, MITOCHONDRIAL"/>
    <property type="match status" value="1"/>
</dbReference>
<evidence type="ECO:0000259" key="4">
    <source>
        <dbReference type="Pfam" id="PF16113"/>
    </source>
</evidence>
<dbReference type="Proteomes" id="UP000603369">
    <property type="component" value="Unassembled WGS sequence"/>
</dbReference>
<accession>A0A8I1LBQ3</accession>
<dbReference type="InterPro" id="IPR032259">
    <property type="entry name" value="HIBYL-CoA-H"/>
</dbReference>